<accession>A0A8F5BQF9</accession>
<evidence type="ECO:0000313" key="1">
    <source>
        <dbReference type="EMBL" id="QXJ29408.1"/>
    </source>
</evidence>
<dbReference type="EMBL" id="CP077717">
    <property type="protein sequence ID" value="QXJ29408.1"/>
    <property type="molecule type" value="Genomic_DNA"/>
</dbReference>
<name>A0A8F5BQF9_SACSH</name>
<proteinExistence type="predicted"/>
<dbReference type="Proteomes" id="UP000694018">
    <property type="component" value="Chromosome"/>
</dbReference>
<sequence>MELYSLSKIRKFIKEVEENPLRFWWETRRMIKWIVEPRYVAEGDSPKIR</sequence>
<dbReference type="AlphaFoldDB" id="A0A8F5BQF9"/>
<reference evidence="1" key="1">
    <citation type="journal article" date="2021" name="Environ. Microbiol.">
        <title>New insights into the diversity and evolution of the archaeal mobilome from three complete genomes of Saccharolobus shibatae.</title>
        <authorList>
            <person name="Medvedeva S."/>
            <person name="Brandt D."/>
            <person name="Cvirkaite-Krupovic V."/>
            <person name="Liu Y."/>
            <person name="Severinov K."/>
            <person name="Ishino S."/>
            <person name="Ishino Y."/>
            <person name="Prangishvili D."/>
            <person name="Kalinowski J."/>
            <person name="Krupovic M."/>
        </authorList>
    </citation>
    <scope>NUCLEOTIDE SEQUENCE</scope>
    <source>
        <strain evidence="1">B12</strain>
    </source>
</reference>
<dbReference type="KEGG" id="sshi:J5U23_02277"/>
<evidence type="ECO:0000313" key="2">
    <source>
        <dbReference type="Proteomes" id="UP000694018"/>
    </source>
</evidence>
<organism evidence="1 2">
    <name type="scientific">Saccharolobus shibatae (strain ATCC 51178 / DSM 5389 / JCM 8931 / NBRC 15437 / B12)</name>
    <name type="common">Sulfolobus shibatae</name>
    <dbReference type="NCBI Taxonomy" id="523848"/>
    <lineage>
        <taxon>Archaea</taxon>
        <taxon>Thermoproteota</taxon>
        <taxon>Thermoprotei</taxon>
        <taxon>Sulfolobales</taxon>
        <taxon>Sulfolobaceae</taxon>
        <taxon>Saccharolobus</taxon>
    </lineage>
</organism>
<gene>
    <name evidence="1" type="ORF">J5U23_02277</name>
</gene>
<protein>
    <submittedName>
        <fullName evidence="1">Uncharacterized protein</fullName>
    </submittedName>
</protein>